<keyword evidence="20" id="KW-0378">Hydrolase</keyword>
<comment type="subcellular location">
    <subcellularLocation>
        <location evidence="2">Cell inner membrane</location>
        <topology evidence="2">Multi-pass membrane protein</topology>
    </subcellularLocation>
</comment>
<evidence type="ECO:0000313" key="21">
    <source>
        <dbReference type="Proteomes" id="UP000006583"/>
    </source>
</evidence>
<dbReference type="InterPro" id="IPR008250">
    <property type="entry name" value="ATPase_P-typ_transduc_dom_A_sf"/>
</dbReference>
<dbReference type="Gene3D" id="3.40.50.1000">
    <property type="entry name" value="HAD superfamily/HAD-like"/>
    <property type="match status" value="1"/>
</dbReference>
<keyword evidence="13" id="KW-1278">Translocase</keyword>
<evidence type="ECO:0000256" key="8">
    <source>
        <dbReference type="ARBA" id="ARBA00022553"/>
    </source>
</evidence>
<accession>F8C3D4</accession>
<dbReference type="InterPro" id="IPR006068">
    <property type="entry name" value="ATPase_P-typ_cation-transptr_C"/>
</dbReference>
<organism evidence="20 21">
    <name type="scientific">Thermodesulfobacterium geofontis (strain OPF15)</name>
    <dbReference type="NCBI Taxonomy" id="795359"/>
    <lineage>
        <taxon>Bacteria</taxon>
        <taxon>Pseudomonadati</taxon>
        <taxon>Thermodesulfobacteriota</taxon>
        <taxon>Thermodesulfobacteria</taxon>
        <taxon>Thermodesulfobacteriales</taxon>
        <taxon>Thermodesulfobacteriaceae</taxon>
        <taxon>Thermodesulfobacterium</taxon>
    </lineage>
</organism>
<comment type="catalytic activity">
    <reaction evidence="17">
        <text>Mg(2+)(out) + ATP + H2O = Mg(2+)(in) + ADP + phosphate + H(+)</text>
        <dbReference type="Rhea" id="RHEA:10260"/>
        <dbReference type="ChEBI" id="CHEBI:15377"/>
        <dbReference type="ChEBI" id="CHEBI:15378"/>
        <dbReference type="ChEBI" id="CHEBI:18420"/>
        <dbReference type="ChEBI" id="CHEBI:30616"/>
        <dbReference type="ChEBI" id="CHEBI:43474"/>
        <dbReference type="ChEBI" id="CHEBI:456216"/>
        <dbReference type="EC" id="7.2.2.14"/>
    </reaction>
</comment>
<feature type="transmembrane region" description="Helical" evidence="18">
    <location>
        <begin position="686"/>
        <end position="709"/>
    </location>
</feature>
<evidence type="ECO:0000256" key="1">
    <source>
        <dbReference type="ARBA" id="ARBA00003954"/>
    </source>
</evidence>
<feature type="transmembrane region" description="Helical" evidence="18">
    <location>
        <begin position="747"/>
        <end position="766"/>
    </location>
</feature>
<feature type="transmembrane region" description="Helical" evidence="18">
    <location>
        <begin position="68"/>
        <end position="84"/>
    </location>
</feature>
<keyword evidence="15 18" id="KW-0472">Membrane</keyword>
<dbReference type="RefSeq" id="WP_013910259.1">
    <property type="nucleotide sequence ID" value="NC_015682.1"/>
</dbReference>
<feature type="transmembrane region" description="Helical" evidence="18">
    <location>
        <begin position="39"/>
        <end position="62"/>
    </location>
</feature>
<keyword evidence="10" id="KW-0547">Nucleotide-binding</keyword>
<dbReference type="InterPro" id="IPR036412">
    <property type="entry name" value="HAD-like_sf"/>
</dbReference>
<name>F8C3D4_THEGP</name>
<feature type="transmembrane region" description="Helical" evidence="18">
    <location>
        <begin position="715"/>
        <end position="735"/>
    </location>
</feature>
<dbReference type="Pfam" id="PF00689">
    <property type="entry name" value="Cation_ATPase_C"/>
    <property type="match status" value="1"/>
</dbReference>
<keyword evidence="21" id="KW-1185">Reference proteome</keyword>
<evidence type="ECO:0000256" key="14">
    <source>
        <dbReference type="ARBA" id="ARBA00022989"/>
    </source>
</evidence>
<evidence type="ECO:0000256" key="2">
    <source>
        <dbReference type="ARBA" id="ARBA00004429"/>
    </source>
</evidence>
<dbReference type="STRING" id="795359.TOPB45_1482"/>
<dbReference type="SFLD" id="SFLDF00027">
    <property type="entry name" value="p-type_atpase"/>
    <property type="match status" value="1"/>
</dbReference>
<dbReference type="PANTHER" id="PTHR42861">
    <property type="entry name" value="CALCIUM-TRANSPORTING ATPASE"/>
    <property type="match status" value="1"/>
</dbReference>
<feature type="transmembrane region" description="Helical" evidence="18">
    <location>
        <begin position="245"/>
        <end position="268"/>
    </location>
</feature>
<dbReference type="Pfam" id="PF00690">
    <property type="entry name" value="Cation_ATPase_N"/>
    <property type="match status" value="1"/>
</dbReference>
<dbReference type="PRINTS" id="PR01836">
    <property type="entry name" value="MGATPASE"/>
</dbReference>
<dbReference type="SUPFAM" id="SSF56784">
    <property type="entry name" value="HAD-like"/>
    <property type="match status" value="1"/>
</dbReference>
<evidence type="ECO:0000256" key="16">
    <source>
        <dbReference type="ARBA" id="ARBA00029806"/>
    </source>
</evidence>
<comment type="similarity">
    <text evidence="3">Belongs to the cation transport ATPase (P-type) (TC 3.A.3) family. Type IIIB subfamily.</text>
</comment>
<evidence type="ECO:0000256" key="11">
    <source>
        <dbReference type="ARBA" id="ARBA00022840"/>
    </source>
</evidence>
<proteinExistence type="inferred from homology"/>
<evidence type="ECO:0000256" key="7">
    <source>
        <dbReference type="ARBA" id="ARBA00022519"/>
    </source>
</evidence>
<dbReference type="KEGG" id="top:TOPB45_1482"/>
<comment type="function">
    <text evidence="1">Mediates magnesium influx to the cytosol.</text>
</comment>
<dbReference type="EC" id="7.2.2.14" evidence="4"/>
<dbReference type="PROSITE" id="PS00154">
    <property type="entry name" value="ATPASE_E1_E2"/>
    <property type="match status" value="1"/>
</dbReference>
<evidence type="ECO:0000256" key="15">
    <source>
        <dbReference type="ARBA" id="ARBA00023136"/>
    </source>
</evidence>
<evidence type="ECO:0000256" key="18">
    <source>
        <dbReference type="SAM" id="Phobius"/>
    </source>
</evidence>
<evidence type="ECO:0000256" key="10">
    <source>
        <dbReference type="ARBA" id="ARBA00022741"/>
    </source>
</evidence>
<sequence>MEIELSERLGLSTKDAEERLKKYGYNKIKEDRKFKDIKLLINQFKSPYILLLFFTALLSAILGEKIDAFIIISIILLGGLLDFWQERGAYKTIEKLLSMVKTYVAVIRDGKEMEIPIEYVVPGDIVILRAGDMIPADGVILKVKDLFVNESLMTGEAYPVEKFEGSNLFMGTHVISGFGVMEVIKTGKDTEYGKIVDRLRLGKGRTDFERGLRRFGYTLLEIATILIIIVFAVNAYYNRGVINSLLFALSLGIGITPVLLPAVISVGLSYGARYMAHKGAIVKRLASIENFGSMNVLCCDKTGTLTEGKMKVFAFKNINDEDDEKTALFSCINSYFQTGYKNPIDEAIKESLKSVNISEFKKLDELPYDFNRKRLSVLVKKDMQNLLITKGAYSHVIEICSYAEIDGKVVNIKEVIQKIEKLYTYYSGQGFKLIAVAYKQVDKDKIDFKDENEEIFLGFVILHDPLKEDAKDLIDRLLSLGIELRIITGDNKFVAQHIAENLGLKGRVLSGDEINKFSEDALIKRVKDTFIFAELSPLQKDRIVLALRKAGYVIGYMGDGINDVAAMRSADVAISVENAVDVAKESADIVLLKSDLHTIIDSILEGRKTFLNTMKYLFMQVSSNFGNVFSMTGASFIVPFLPMLPKQVLTTNLLSDTAVMSIPSDNVDEDWIKSPKKWDIEFIKKFMIVFGLISSIFDFITFTSLLFIFKTSIELFRSAWFLESLLTQIFILLVLRTKKFFLNSNPSIFLLLNTLAISIIVFILPFTPPGKLLELKPLTIQLYIFIAIVIIFYILTVEIGKKLFYKKYDL</sequence>
<dbReference type="InterPro" id="IPR023299">
    <property type="entry name" value="ATPase_P-typ_cyto_dom_N"/>
</dbReference>
<dbReference type="InterPro" id="IPR006415">
    <property type="entry name" value="P-type_ATPase_IIIB"/>
</dbReference>
<evidence type="ECO:0000256" key="13">
    <source>
        <dbReference type="ARBA" id="ARBA00022967"/>
    </source>
</evidence>
<dbReference type="InterPro" id="IPR018303">
    <property type="entry name" value="ATPase_P-typ_P_site"/>
</dbReference>
<dbReference type="SUPFAM" id="SSF81665">
    <property type="entry name" value="Calcium ATPase, transmembrane domain M"/>
    <property type="match status" value="1"/>
</dbReference>
<reference evidence="20 21" key="1">
    <citation type="journal article" date="2013" name="Genome Announc.">
        <title>Complete genome sequence of the hyperthermophilic sulfate-reducing bacterium Thermodesulfobacterium geofontis OPF15T.</title>
        <authorList>
            <person name="Elkins J.G."/>
            <person name="Hamilton-Brehm S.D."/>
            <person name="Lucas S."/>
            <person name="Han J."/>
            <person name="Lapidus A."/>
            <person name="Cheng J.F."/>
            <person name="Goodwin L.A."/>
            <person name="Pitluck S."/>
            <person name="Peters L."/>
            <person name="Mikhailova N."/>
            <person name="Davenport K.W."/>
            <person name="Detter J.C."/>
            <person name="Han C.S."/>
            <person name="Tapia R."/>
            <person name="Land M.L."/>
            <person name="Hauser L."/>
            <person name="Kyrpides N.C."/>
            <person name="Ivanova N.N."/>
            <person name="Pagani I."/>
            <person name="Bruce D."/>
            <person name="Woyke T."/>
            <person name="Cottingham R.W."/>
        </authorList>
    </citation>
    <scope>NUCLEOTIDE SEQUENCE [LARGE SCALE GENOMIC DNA]</scope>
    <source>
        <strain evidence="20 21">OPF15</strain>
    </source>
</reference>
<dbReference type="InterPro" id="IPR023298">
    <property type="entry name" value="ATPase_P-typ_TM_dom_sf"/>
</dbReference>
<evidence type="ECO:0000313" key="20">
    <source>
        <dbReference type="EMBL" id="AEH23561.1"/>
    </source>
</evidence>
<keyword evidence="11" id="KW-0067">ATP-binding</keyword>
<feature type="transmembrane region" description="Helical" evidence="18">
    <location>
        <begin position="778"/>
        <end position="797"/>
    </location>
</feature>
<evidence type="ECO:0000256" key="9">
    <source>
        <dbReference type="ARBA" id="ARBA00022692"/>
    </source>
</evidence>
<evidence type="ECO:0000256" key="5">
    <source>
        <dbReference type="ARBA" id="ARBA00013555"/>
    </source>
</evidence>
<dbReference type="GO" id="GO:0005524">
    <property type="term" value="F:ATP binding"/>
    <property type="evidence" value="ECO:0007669"/>
    <property type="project" value="UniProtKB-KW"/>
</dbReference>
<dbReference type="eggNOG" id="COG0474">
    <property type="taxonomic scope" value="Bacteria"/>
</dbReference>
<dbReference type="Pfam" id="PF13246">
    <property type="entry name" value="Cation_ATPase"/>
    <property type="match status" value="1"/>
</dbReference>
<dbReference type="NCBIfam" id="TIGR01494">
    <property type="entry name" value="ATPase_P-type"/>
    <property type="match status" value="2"/>
</dbReference>
<dbReference type="SMART" id="SM00831">
    <property type="entry name" value="Cation_ATPase_N"/>
    <property type="match status" value="1"/>
</dbReference>
<dbReference type="GO" id="GO:0016887">
    <property type="term" value="F:ATP hydrolysis activity"/>
    <property type="evidence" value="ECO:0007669"/>
    <property type="project" value="InterPro"/>
</dbReference>
<dbReference type="InterPro" id="IPR004014">
    <property type="entry name" value="ATPase_P-typ_cation-transptr_N"/>
</dbReference>
<gene>
    <name evidence="20" type="ordered locus">TOPB45_1482</name>
</gene>
<keyword evidence="7" id="KW-0997">Cell inner membrane</keyword>
<dbReference type="GO" id="GO:0005886">
    <property type="term" value="C:plasma membrane"/>
    <property type="evidence" value="ECO:0007669"/>
    <property type="project" value="UniProtKB-SubCell"/>
</dbReference>
<dbReference type="NCBIfam" id="TIGR01524">
    <property type="entry name" value="ATPase-IIIB_Mg"/>
    <property type="match status" value="1"/>
</dbReference>
<dbReference type="SFLD" id="SFLDS00003">
    <property type="entry name" value="Haloacid_Dehalogenase"/>
    <property type="match status" value="1"/>
</dbReference>
<keyword evidence="9 18" id="KW-0812">Transmembrane</keyword>
<dbReference type="Pfam" id="PF00122">
    <property type="entry name" value="E1-E2_ATPase"/>
    <property type="match status" value="1"/>
</dbReference>
<dbReference type="SUPFAM" id="SSF81653">
    <property type="entry name" value="Calcium ATPase, transduction domain A"/>
    <property type="match status" value="1"/>
</dbReference>
<keyword evidence="8" id="KW-0597">Phosphoprotein</keyword>
<dbReference type="InterPro" id="IPR059000">
    <property type="entry name" value="ATPase_P-type_domA"/>
</dbReference>
<dbReference type="Proteomes" id="UP000006583">
    <property type="component" value="Chromosome"/>
</dbReference>
<dbReference type="InterPro" id="IPR044492">
    <property type="entry name" value="P_typ_ATPase_HD_dom"/>
</dbReference>
<keyword evidence="14 18" id="KW-1133">Transmembrane helix</keyword>
<evidence type="ECO:0000256" key="4">
    <source>
        <dbReference type="ARBA" id="ARBA00012786"/>
    </source>
</evidence>
<dbReference type="Gene3D" id="2.70.150.10">
    <property type="entry name" value="Calcium-transporting ATPase, cytoplasmic transduction domain A"/>
    <property type="match status" value="1"/>
</dbReference>
<dbReference type="Gene3D" id="3.40.1110.10">
    <property type="entry name" value="Calcium-transporting ATPase, cytoplasmic domain N"/>
    <property type="match status" value="1"/>
</dbReference>
<dbReference type="InterPro" id="IPR001757">
    <property type="entry name" value="P_typ_ATPase"/>
</dbReference>
<dbReference type="HOGENOM" id="CLU_002360_6_3_0"/>
<evidence type="ECO:0000256" key="12">
    <source>
        <dbReference type="ARBA" id="ARBA00022842"/>
    </source>
</evidence>
<dbReference type="EMBL" id="CP002829">
    <property type="protein sequence ID" value="AEH23561.1"/>
    <property type="molecule type" value="Genomic_DNA"/>
</dbReference>
<dbReference type="OrthoDB" id="9779at2"/>
<dbReference type="PATRIC" id="fig|795359.3.peg.1508"/>
<dbReference type="SFLD" id="SFLDG00002">
    <property type="entry name" value="C1.7:_P-type_atpase_like"/>
    <property type="match status" value="1"/>
</dbReference>
<feature type="transmembrane region" description="Helical" evidence="18">
    <location>
        <begin position="215"/>
        <end position="233"/>
    </location>
</feature>
<feature type="domain" description="Cation-transporting P-type ATPase N-terminal" evidence="19">
    <location>
        <begin position="1"/>
        <end position="64"/>
    </location>
</feature>
<keyword evidence="6" id="KW-1003">Cell membrane</keyword>
<dbReference type="GO" id="GO:0015444">
    <property type="term" value="F:P-type magnesium transporter activity"/>
    <property type="evidence" value="ECO:0007669"/>
    <property type="project" value="UniProtKB-EC"/>
</dbReference>
<dbReference type="AlphaFoldDB" id="F8C3D4"/>
<dbReference type="InterPro" id="IPR023214">
    <property type="entry name" value="HAD_sf"/>
</dbReference>
<evidence type="ECO:0000259" key="19">
    <source>
        <dbReference type="SMART" id="SM00831"/>
    </source>
</evidence>
<keyword evidence="12" id="KW-0460">Magnesium</keyword>
<evidence type="ECO:0000256" key="17">
    <source>
        <dbReference type="ARBA" id="ARBA00047295"/>
    </source>
</evidence>
<evidence type="ECO:0000256" key="6">
    <source>
        <dbReference type="ARBA" id="ARBA00022475"/>
    </source>
</evidence>
<dbReference type="Gene3D" id="1.20.1110.10">
    <property type="entry name" value="Calcium-transporting ATPase, transmembrane domain"/>
    <property type="match status" value="1"/>
</dbReference>
<evidence type="ECO:0000256" key="3">
    <source>
        <dbReference type="ARBA" id="ARBA00008746"/>
    </source>
</evidence>
<protein>
    <recommendedName>
        <fullName evidence="5">Magnesium-transporting ATPase, P-type 1</fullName>
        <ecNumber evidence="4">7.2.2.14</ecNumber>
    </recommendedName>
    <alternativeName>
        <fullName evidence="16">Mg(2+) transport ATPase, P-type 1</fullName>
    </alternativeName>
</protein>